<dbReference type="EC" id="3.5.1.25" evidence="2"/>
<comment type="catalytic activity">
    <reaction evidence="7">
        <text>N-acetyl-D-glucosamine 6-phosphate + H2O = D-glucosamine 6-phosphate + acetate</text>
        <dbReference type="Rhea" id="RHEA:22936"/>
        <dbReference type="ChEBI" id="CHEBI:15377"/>
        <dbReference type="ChEBI" id="CHEBI:30089"/>
        <dbReference type="ChEBI" id="CHEBI:57513"/>
        <dbReference type="ChEBI" id="CHEBI:58725"/>
        <dbReference type="EC" id="3.5.1.25"/>
    </reaction>
</comment>
<evidence type="ECO:0000256" key="11">
    <source>
        <dbReference type="PIRSR" id="PIRSR038994-2"/>
    </source>
</evidence>
<keyword evidence="6 9" id="KW-0119">Carbohydrate metabolism</keyword>
<reference evidence="14 15" key="1">
    <citation type="submission" date="2020-08" db="EMBL/GenBank/DDBJ databases">
        <title>Cohnella phylogeny.</title>
        <authorList>
            <person name="Dunlap C."/>
        </authorList>
    </citation>
    <scope>NUCLEOTIDE SEQUENCE [LARGE SCALE GENOMIC DNA]</scope>
    <source>
        <strain evidence="14 15">DSM 28246</strain>
    </source>
</reference>
<dbReference type="Gene3D" id="3.20.20.140">
    <property type="entry name" value="Metal-dependent hydrolases"/>
    <property type="match status" value="1"/>
</dbReference>
<dbReference type="InterPro" id="IPR032466">
    <property type="entry name" value="Metal_Hydrolase"/>
</dbReference>
<feature type="active site" description="Proton donor/acceptor" evidence="10">
    <location>
        <position position="296"/>
    </location>
</feature>
<comment type="cofactor">
    <cofactor evidence="12">
        <name>a divalent metal cation</name>
        <dbReference type="ChEBI" id="CHEBI:60240"/>
    </cofactor>
    <text evidence="12">Binds 1 divalent metal cation per subunit.</text>
</comment>
<keyword evidence="5 9" id="KW-0378">Hydrolase</keyword>
<comment type="pathway">
    <text evidence="8">Amino-sugar metabolism; N-acetylneuraminate degradation; D-fructose 6-phosphate from N-acetylneuraminate: step 4/5.</text>
</comment>
<accession>A0A7X0RX77</accession>
<feature type="binding site" evidence="12">
    <location>
        <position position="238"/>
    </location>
    <ligand>
        <name>Zn(2+)</name>
        <dbReference type="ChEBI" id="CHEBI:29105"/>
    </ligand>
</feature>
<evidence type="ECO:0000259" key="13">
    <source>
        <dbReference type="Pfam" id="PF01979"/>
    </source>
</evidence>
<evidence type="ECO:0000256" key="9">
    <source>
        <dbReference type="PIRNR" id="PIRNR038994"/>
    </source>
</evidence>
<dbReference type="SUPFAM" id="SSF51556">
    <property type="entry name" value="Metallo-dependent hydrolases"/>
    <property type="match status" value="1"/>
</dbReference>
<dbReference type="GO" id="GO:0046872">
    <property type="term" value="F:metal ion binding"/>
    <property type="evidence" value="ECO:0007669"/>
    <property type="project" value="UniProtKB-KW"/>
</dbReference>
<dbReference type="SUPFAM" id="SSF51338">
    <property type="entry name" value="Composite domain of metallo-dependent hydrolases"/>
    <property type="match status" value="1"/>
</dbReference>
<dbReference type="InterPro" id="IPR011059">
    <property type="entry name" value="Metal-dep_hydrolase_composite"/>
</dbReference>
<dbReference type="PIRSF" id="PIRSF038994">
    <property type="entry name" value="NagA"/>
    <property type="match status" value="1"/>
</dbReference>
<evidence type="ECO:0000256" key="8">
    <source>
        <dbReference type="ARBA" id="ARBA00060590"/>
    </source>
</evidence>
<dbReference type="Proteomes" id="UP000547209">
    <property type="component" value="Unassembled WGS sequence"/>
</dbReference>
<gene>
    <name evidence="14" type="primary">nagA</name>
    <name evidence="14" type="ORF">H7C19_32205</name>
</gene>
<dbReference type="Gene3D" id="2.30.40.10">
    <property type="entry name" value="Urease, subunit C, domain 1"/>
    <property type="match status" value="1"/>
</dbReference>
<dbReference type="EMBL" id="JACJVP010000071">
    <property type="protein sequence ID" value="MBB6675332.1"/>
    <property type="molecule type" value="Genomic_DNA"/>
</dbReference>
<protein>
    <recommendedName>
        <fullName evidence="3">N-acetylglucosamine-6-phosphate deacetylase</fullName>
        <ecNumber evidence="2">3.5.1.25</ecNumber>
    </recommendedName>
</protein>
<dbReference type="RefSeq" id="WP_185673186.1">
    <property type="nucleotide sequence ID" value="NZ_JACJVP010000071.1"/>
</dbReference>
<organism evidence="14 15">
    <name type="scientific">Cohnella nanjingensis</name>
    <dbReference type="NCBI Taxonomy" id="1387779"/>
    <lineage>
        <taxon>Bacteria</taxon>
        <taxon>Bacillati</taxon>
        <taxon>Bacillota</taxon>
        <taxon>Bacilli</taxon>
        <taxon>Bacillales</taxon>
        <taxon>Paenibacillaceae</taxon>
        <taxon>Cohnella</taxon>
    </lineage>
</organism>
<feature type="binding site" evidence="11">
    <location>
        <position position="249"/>
    </location>
    <ligand>
        <name>substrate</name>
    </ligand>
</feature>
<keyword evidence="4 12" id="KW-0479">Metal-binding</keyword>
<dbReference type="GO" id="GO:0008448">
    <property type="term" value="F:N-acetylglucosamine-6-phosphate deacetylase activity"/>
    <property type="evidence" value="ECO:0007669"/>
    <property type="project" value="UniProtKB-EC"/>
</dbReference>
<feature type="binding site" evidence="12">
    <location>
        <position position="151"/>
    </location>
    <ligand>
        <name>Zn(2+)</name>
        <dbReference type="ChEBI" id="CHEBI:29105"/>
    </ligand>
</feature>
<proteinExistence type="inferred from homology"/>
<feature type="binding site" evidence="12">
    <location>
        <position position="217"/>
    </location>
    <ligand>
        <name>Zn(2+)</name>
        <dbReference type="ChEBI" id="CHEBI:29105"/>
    </ligand>
</feature>
<evidence type="ECO:0000256" key="6">
    <source>
        <dbReference type="ARBA" id="ARBA00023277"/>
    </source>
</evidence>
<dbReference type="Pfam" id="PF01979">
    <property type="entry name" value="Amidohydro_1"/>
    <property type="match status" value="1"/>
</dbReference>
<evidence type="ECO:0000256" key="10">
    <source>
        <dbReference type="PIRSR" id="PIRSR038994-1"/>
    </source>
</evidence>
<dbReference type="AlphaFoldDB" id="A0A7X0RX77"/>
<evidence type="ECO:0000256" key="12">
    <source>
        <dbReference type="PIRSR" id="PIRSR038994-3"/>
    </source>
</evidence>
<dbReference type="GO" id="GO:0006046">
    <property type="term" value="P:N-acetylglucosamine catabolic process"/>
    <property type="evidence" value="ECO:0007669"/>
    <property type="project" value="TreeGrafter"/>
</dbReference>
<dbReference type="CDD" id="cd00854">
    <property type="entry name" value="NagA"/>
    <property type="match status" value="1"/>
</dbReference>
<keyword evidence="15" id="KW-1185">Reference proteome</keyword>
<sequence length="412" mass="43210">MGAAEARTAANGQTGASAGTLIEHARIVAPWGTIEDGWIWLSGGAIAAIGGASDPKPIAAANAELVDGAGGWVLPGFVDVHVHGGAGFDFMEANHEEIDAITRFHASHGTTGLLATSLTAPRDELTEVLERTSAYMSKPMPYAQILGVHFEGPFVNVKWKGAQNPEYILPPQAEWLEDWVSRYPGVIKLQTLAPETEGALDYIELLARHGIVPSAGHTDATYEQIVAAADRGLRHAVHTFNAMTPLHHRNPGTVGAVMSDDRIVAEVIADGHHVHPAAIKILTRAKGKDNVVLVTDAMSAAGMPDGDGYSLGGLPVVMKCGVARLKEGDSLAGSTLTMIAAFQNMVRRVGVSVEDASRMASGTPARELGLSGSIGSVEAGKRADVLLLDADLELRRVWIGGRPVEAASASSN</sequence>
<dbReference type="NCBIfam" id="TIGR00221">
    <property type="entry name" value="nagA"/>
    <property type="match status" value="1"/>
</dbReference>
<evidence type="ECO:0000313" key="15">
    <source>
        <dbReference type="Proteomes" id="UP000547209"/>
    </source>
</evidence>
<feature type="binding site" evidence="11">
    <location>
        <begin position="241"/>
        <end position="242"/>
    </location>
    <ligand>
        <name>substrate</name>
    </ligand>
</feature>
<evidence type="ECO:0000256" key="2">
    <source>
        <dbReference type="ARBA" id="ARBA00011899"/>
    </source>
</evidence>
<evidence type="ECO:0000313" key="14">
    <source>
        <dbReference type="EMBL" id="MBB6675332.1"/>
    </source>
</evidence>
<evidence type="ECO:0000256" key="1">
    <source>
        <dbReference type="ARBA" id="ARBA00010716"/>
    </source>
</evidence>
<feature type="domain" description="Amidohydrolase-related" evidence="13">
    <location>
        <begin position="72"/>
        <end position="403"/>
    </location>
</feature>
<evidence type="ECO:0000256" key="5">
    <source>
        <dbReference type="ARBA" id="ARBA00022801"/>
    </source>
</evidence>
<dbReference type="InterPro" id="IPR003764">
    <property type="entry name" value="GlcNAc_6-P_deAcase"/>
</dbReference>
<dbReference type="FunFam" id="3.20.20.140:FF:000004">
    <property type="entry name" value="N-acetylglucosamine-6-phosphate deacetylase"/>
    <property type="match status" value="1"/>
</dbReference>
<evidence type="ECO:0000256" key="7">
    <source>
        <dbReference type="ARBA" id="ARBA00047647"/>
    </source>
</evidence>
<evidence type="ECO:0000256" key="4">
    <source>
        <dbReference type="ARBA" id="ARBA00022723"/>
    </source>
</evidence>
<feature type="binding site" evidence="11">
    <location>
        <position position="273"/>
    </location>
    <ligand>
        <name>substrate</name>
    </ligand>
</feature>
<feature type="binding site" evidence="11">
    <location>
        <begin position="331"/>
        <end position="333"/>
    </location>
    <ligand>
        <name>substrate</name>
    </ligand>
</feature>
<comment type="similarity">
    <text evidence="1 9">Belongs to the metallo-dependent hydrolases superfamily. NagA family.</text>
</comment>
<evidence type="ECO:0000256" key="3">
    <source>
        <dbReference type="ARBA" id="ARBA00018029"/>
    </source>
</evidence>
<name>A0A7X0RX77_9BACL</name>
<dbReference type="InterPro" id="IPR006680">
    <property type="entry name" value="Amidohydro-rel"/>
</dbReference>
<dbReference type="PANTHER" id="PTHR11113:SF14">
    <property type="entry name" value="N-ACETYLGLUCOSAMINE-6-PHOSPHATE DEACETYLASE"/>
    <property type="match status" value="1"/>
</dbReference>
<comment type="caution">
    <text evidence="14">The sequence shown here is derived from an EMBL/GenBank/DDBJ whole genome shotgun (WGS) entry which is preliminary data.</text>
</comment>
<feature type="binding site" evidence="11">
    <location>
        <position position="162"/>
    </location>
    <ligand>
        <name>substrate</name>
    </ligand>
</feature>
<dbReference type="PANTHER" id="PTHR11113">
    <property type="entry name" value="N-ACETYLGLUCOSAMINE-6-PHOSPHATE DEACETYLASE"/>
    <property type="match status" value="1"/>
</dbReference>